<keyword evidence="5" id="KW-1133">Transmembrane helix</keyword>
<dbReference type="InterPro" id="IPR011009">
    <property type="entry name" value="Kinase-like_dom_sf"/>
</dbReference>
<keyword evidence="5" id="KW-0812">Transmembrane</keyword>
<gene>
    <name evidence="7" type="ORF">ILEXP_LOCUS41865</name>
</gene>
<reference evidence="7 8" key="1">
    <citation type="submission" date="2024-02" db="EMBL/GenBank/DDBJ databases">
        <authorList>
            <person name="Vignale AGUSTIN F."/>
            <person name="Sosa J E."/>
            <person name="Modenutti C."/>
        </authorList>
    </citation>
    <scope>NUCLEOTIDE SEQUENCE [LARGE SCALE GENOMIC DNA]</scope>
</reference>
<evidence type="ECO:0000256" key="1">
    <source>
        <dbReference type="ARBA" id="ARBA00022741"/>
    </source>
</evidence>
<dbReference type="PROSITE" id="PS00109">
    <property type="entry name" value="PROTEIN_KINASE_TYR"/>
    <property type="match status" value="1"/>
</dbReference>
<evidence type="ECO:0000256" key="2">
    <source>
        <dbReference type="ARBA" id="ARBA00022840"/>
    </source>
</evidence>
<dbReference type="PROSITE" id="PS50011">
    <property type="entry name" value="PROTEIN_KINASE_DOM"/>
    <property type="match status" value="1"/>
</dbReference>
<dbReference type="FunFam" id="3.30.200.20:FF:000736">
    <property type="entry name" value="Putative serine/threonine-protein kinase At1g18390 family"/>
    <property type="match status" value="1"/>
</dbReference>
<dbReference type="Gene3D" id="3.30.200.20">
    <property type="entry name" value="Phosphorylase Kinase, domain 1"/>
    <property type="match status" value="1"/>
</dbReference>
<dbReference type="InterPro" id="IPR017441">
    <property type="entry name" value="Protein_kinase_ATP_BS"/>
</dbReference>
<dbReference type="InterPro" id="IPR032872">
    <property type="entry name" value="WAK_assoc_C"/>
</dbReference>
<dbReference type="PROSITE" id="PS00107">
    <property type="entry name" value="PROTEIN_KINASE_ATP"/>
    <property type="match status" value="1"/>
</dbReference>
<evidence type="ECO:0000313" key="8">
    <source>
        <dbReference type="Proteomes" id="UP001642360"/>
    </source>
</evidence>
<evidence type="ECO:0000313" key="7">
    <source>
        <dbReference type="EMBL" id="CAK9172222.1"/>
    </source>
</evidence>
<evidence type="ECO:0000256" key="4">
    <source>
        <dbReference type="PROSITE-ProRule" id="PRU10141"/>
    </source>
</evidence>
<accession>A0ABC8TRW1</accession>
<dbReference type="AlphaFoldDB" id="A0ABC8TRW1"/>
<dbReference type="Proteomes" id="UP001642360">
    <property type="component" value="Unassembled WGS sequence"/>
</dbReference>
<evidence type="ECO:0000256" key="3">
    <source>
        <dbReference type="ARBA" id="ARBA00023180"/>
    </source>
</evidence>
<feature type="transmembrane region" description="Helical" evidence="5">
    <location>
        <begin position="196"/>
        <end position="221"/>
    </location>
</feature>
<evidence type="ECO:0000259" key="6">
    <source>
        <dbReference type="PROSITE" id="PS50011"/>
    </source>
</evidence>
<keyword evidence="3" id="KW-0325">Glycoprotein</keyword>
<comment type="caution">
    <text evidence="7">The sequence shown here is derived from an EMBL/GenBank/DDBJ whole genome shotgun (WGS) entry which is preliminary data.</text>
</comment>
<dbReference type="EMBL" id="CAUOFW020005946">
    <property type="protein sequence ID" value="CAK9172222.1"/>
    <property type="molecule type" value="Genomic_DNA"/>
</dbReference>
<sequence length="586" mass="64021">MSINNISFSLLHYDPKSTSLLLSPTTTSATASATAAAAAATSDHNCTSSLFLSIPNRSISLSGSPFRVSDSSCSRLSVLKPCPPPNLPNCSRCSWDCKLIKNPLQLLNECGSNHRQVSEQGCQGDILGFLHNFLKWGIEVEWDEEEDSFFSSCKQCQASNGICGFNSSEPTKPFVCFPTQTRISPPRIHQLSPNSIAVLSIIFLSICMSVVISIATVIFLYRRNSLPPEEDPTIVFLHRHRSASLLPPEFTYEELDSSTNHFDPKRKIGDGGFGSVYLGQVYDGRIVAVKYLHKHHPTTAAGAKAFSTKSFCNEILILSSIHHPNLVKLHGYCSDPRGLLLVYDYVPNGTLADHLHGTKSLYRKGSLKWQVRLDIALQTAMAIEYLHFSVVPPIVHRDVTSSNIFVERDMRVKVGDFGLSRILLCSGTASSNGNSGCVWTGPQGTPGYLDPDYYSSFLLTEKSDIYSLGVVLLELITGMKAVDQKREKREMALADLAVSKIQMGLLNQVVDAVLVVDGEAMEGVHAVAELAFRCVAVEKDDRPDAREVVAELRRVRSLGRGVGGMVRPSNSSSVVPDGIELGLTNA</sequence>
<keyword evidence="2 4" id="KW-0067">ATP-binding</keyword>
<keyword evidence="5" id="KW-0472">Membrane</keyword>
<dbReference type="Gene3D" id="1.10.510.10">
    <property type="entry name" value="Transferase(Phosphotransferase) domain 1"/>
    <property type="match status" value="1"/>
</dbReference>
<protein>
    <recommendedName>
        <fullName evidence="6">Protein kinase domain-containing protein</fullName>
    </recommendedName>
</protein>
<dbReference type="InterPro" id="IPR000719">
    <property type="entry name" value="Prot_kinase_dom"/>
</dbReference>
<dbReference type="SUPFAM" id="SSF56112">
    <property type="entry name" value="Protein kinase-like (PK-like)"/>
    <property type="match status" value="1"/>
</dbReference>
<name>A0ABC8TRW1_9AQUA</name>
<dbReference type="Pfam" id="PF14380">
    <property type="entry name" value="WAK_assoc"/>
    <property type="match status" value="1"/>
</dbReference>
<dbReference type="GO" id="GO:0005524">
    <property type="term" value="F:ATP binding"/>
    <property type="evidence" value="ECO:0007669"/>
    <property type="project" value="UniProtKB-UniRule"/>
</dbReference>
<keyword evidence="1 4" id="KW-0547">Nucleotide-binding</keyword>
<feature type="domain" description="Protein kinase" evidence="6">
    <location>
        <begin position="262"/>
        <end position="555"/>
    </location>
</feature>
<dbReference type="PANTHER" id="PTHR46008:SF18">
    <property type="entry name" value="PROTEIN KINASE DOMAIN-CONTAINING PROTEIN"/>
    <property type="match status" value="1"/>
</dbReference>
<organism evidence="7 8">
    <name type="scientific">Ilex paraguariensis</name>
    <name type="common">yerba mate</name>
    <dbReference type="NCBI Taxonomy" id="185542"/>
    <lineage>
        <taxon>Eukaryota</taxon>
        <taxon>Viridiplantae</taxon>
        <taxon>Streptophyta</taxon>
        <taxon>Embryophyta</taxon>
        <taxon>Tracheophyta</taxon>
        <taxon>Spermatophyta</taxon>
        <taxon>Magnoliopsida</taxon>
        <taxon>eudicotyledons</taxon>
        <taxon>Gunneridae</taxon>
        <taxon>Pentapetalae</taxon>
        <taxon>asterids</taxon>
        <taxon>campanulids</taxon>
        <taxon>Aquifoliales</taxon>
        <taxon>Aquifoliaceae</taxon>
        <taxon>Ilex</taxon>
    </lineage>
</organism>
<feature type="binding site" evidence="4">
    <location>
        <position position="290"/>
    </location>
    <ligand>
        <name>ATP</name>
        <dbReference type="ChEBI" id="CHEBI:30616"/>
    </ligand>
</feature>
<dbReference type="Pfam" id="PF00069">
    <property type="entry name" value="Pkinase"/>
    <property type="match status" value="1"/>
</dbReference>
<proteinExistence type="predicted"/>
<dbReference type="PANTHER" id="PTHR46008">
    <property type="entry name" value="LEAF RUST 10 DISEASE-RESISTANCE LOCUS RECEPTOR-LIKE PROTEIN KINASE-LIKE 1.4"/>
    <property type="match status" value="1"/>
</dbReference>
<evidence type="ECO:0000256" key="5">
    <source>
        <dbReference type="SAM" id="Phobius"/>
    </source>
</evidence>
<keyword evidence="8" id="KW-1185">Reference proteome</keyword>
<dbReference type="InterPro" id="IPR008266">
    <property type="entry name" value="Tyr_kinase_AS"/>
</dbReference>